<dbReference type="AlphaFoldDB" id="A0A9N9W476"/>
<keyword evidence="2" id="KW-1185">Reference proteome</keyword>
<gene>
    <name evidence="1" type="ORF">CSOL1703_00010325</name>
</gene>
<reference evidence="2" key="1">
    <citation type="submission" date="2019-06" db="EMBL/GenBank/DDBJ databases">
        <authorList>
            <person name="Broberg M."/>
        </authorList>
    </citation>
    <scope>NUCLEOTIDE SEQUENCE [LARGE SCALE GENOMIC DNA]</scope>
</reference>
<name>A0A9N9W476_9HYPO</name>
<comment type="caution">
    <text evidence="1">The sequence shown here is derived from an EMBL/GenBank/DDBJ whole genome shotgun (WGS) entry which is preliminary data.</text>
</comment>
<proteinExistence type="predicted"/>
<reference evidence="1 2" key="2">
    <citation type="submission" date="2021-10" db="EMBL/GenBank/DDBJ databases">
        <authorList>
            <person name="Piombo E."/>
        </authorList>
    </citation>
    <scope>NUCLEOTIDE SEQUENCE [LARGE SCALE GENOMIC DNA]</scope>
</reference>
<organism evidence="1 2">
    <name type="scientific">Clonostachys solani</name>
    <dbReference type="NCBI Taxonomy" id="160281"/>
    <lineage>
        <taxon>Eukaryota</taxon>
        <taxon>Fungi</taxon>
        <taxon>Dikarya</taxon>
        <taxon>Ascomycota</taxon>
        <taxon>Pezizomycotina</taxon>
        <taxon>Sordariomycetes</taxon>
        <taxon>Hypocreomycetidae</taxon>
        <taxon>Hypocreales</taxon>
        <taxon>Bionectriaceae</taxon>
        <taxon>Clonostachys</taxon>
    </lineage>
</organism>
<dbReference type="Proteomes" id="UP000775872">
    <property type="component" value="Unassembled WGS sequence"/>
</dbReference>
<protein>
    <submittedName>
        <fullName evidence="1">Uncharacterized protein</fullName>
    </submittedName>
</protein>
<evidence type="ECO:0000313" key="2">
    <source>
        <dbReference type="Proteomes" id="UP000775872"/>
    </source>
</evidence>
<evidence type="ECO:0000313" key="1">
    <source>
        <dbReference type="EMBL" id="CAH0044588.1"/>
    </source>
</evidence>
<accession>A0A9N9W476</accession>
<dbReference type="OrthoDB" id="10394231at2759"/>
<sequence length="293" mass="33744">MSLLLTFWKLHDLLGFWSLGGFQTALGLSNAVFRISFDGHARLYSIEQLWLHQALKIDGRYYELTWMHFFADSTKLSDSAVEEDESYAQGEDDADGNATSRRTILSERCIGQTYMTREEILQTGNELIKTSPGYDLFSYNCTWLRHNLFLRIKYDGSAEQKNPFLRRSSLASQLPYYDFLPLIARYIYALASASDESSYFWQNPASGLLWIVFELLMLSMEARAVVVWSSTVLCRVYRSRMIVPIAIGILFLQHAYQHLNDGRLFSWYSPVYGDNMGATMALIYYTMMPITTA</sequence>
<dbReference type="EMBL" id="CABFOC020000007">
    <property type="protein sequence ID" value="CAH0044588.1"/>
    <property type="molecule type" value="Genomic_DNA"/>
</dbReference>